<proteinExistence type="predicted"/>
<accession>A0A411BJL5</accession>
<sequence>MAPFFVFAQTANVMVNTCRRMGISPTEPRLIREPENLKGVSFPKEGGKYIIFVCGETVPLWLHQFAVLNNVLLLGMDKHVIEYYRKQDFRVNDYNAYEQ</sequence>
<dbReference type="EMBL" id="MH925090">
    <property type="protein sequence ID" value="QAY01804.1"/>
    <property type="molecule type" value="Genomic_DNA"/>
</dbReference>
<dbReference type="Proteomes" id="UP000289528">
    <property type="component" value="Segment"/>
</dbReference>
<gene>
    <name evidence="1" type="ORF">ValLY3_83</name>
</gene>
<evidence type="ECO:0000313" key="2">
    <source>
        <dbReference type="Proteomes" id="UP000289528"/>
    </source>
</evidence>
<protein>
    <submittedName>
        <fullName evidence="1">Uncharacterized protein</fullName>
    </submittedName>
</protein>
<organism evidence="1 2">
    <name type="scientific">Vibrio phage ValLY_3</name>
    <dbReference type="NCBI Taxonomy" id="2484244"/>
    <lineage>
        <taxon>Viruses</taxon>
        <taxon>Duplodnaviria</taxon>
        <taxon>Heunggongvirae</taxon>
        <taxon>Uroviricota</taxon>
        <taxon>Caudoviricetes</taxon>
        <taxon>Mardecavirus</taxon>
        <taxon>Mardecavirus SSP002</taxon>
    </lineage>
</organism>
<evidence type="ECO:0000313" key="1">
    <source>
        <dbReference type="EMBL" id="QAY01804.1"/>
    </source>
</evidence>
<name>A0A411BJL5_9CAUD</name>
<reference evidence="1 2" key="1">
    <citation type="submission" date="2018-09" db="EMBL/GenBank/DDBJ databases">
        <title>Characterization and complete genomic analysis of ValLY_3.</title>
        <authorList>
            <person name="Chen L."/>
        </authorList>
    </citation>
    <scope>NUCLEOTIDE SEQUENCE [LARGE SCALE GENOMIC DNA]</scope>
</reference>